<evidence type="ECO:0000313" key="7">
    <source>
        <dbReference type="EMBL" id="MDN3576821.1"/>
    </source>
</evidence>
<gene>
    <name evidence="5" type="primary">apaH</name>
    <name evidence="7" type="ORF">QWZ03_08595</name>
</gene>
<evidence type="ECO:0000259" key="6">
    <source>
        <dbReference type="Pfam" id="PF00149"/>
    </source>
</evidence>
<evidence type="ECO:0000313" key="8">
    <source>
        <dbReference type="Proteomes" id="UP001180081"/>
    </source>
</evidence>
<dbReference type="NCBIfam" id="TIGR00668">
    <property type="entry name" value="apaH"/>
    <property type="match status" value="1"/>
</dbReference>
<dbReference type="HAMAP" id="MF_00199">
    <property type="entry name" value="ApaH"/>
    <property type="match status" value="1"/>
</dbReference>
<dbReference type="PANTHER" id="PTHR40942:SF4">
    <property type="entry name" value="CYTOCHROME C5"/>
    <property type="match status" value="1"/>
</dbReference>
<dbReference type="CDD" id="cd07422">
    <property type="entry name" value="MPP_ApaH"/>
    <property type="match status" value="1"/>
</dbReference>
<accession>A0ABT8B585</accession>
<evidence type="ECO:0000256" key="2">
    <source>
        <dbReference type="ARBA" id="ARBA00005419"/>
    </source>
</evidence>
<comment type="function">
    <text evidence="1 5">Hydrolyzes diadenosine 5',5'''-P1,P4-tetraphosphate to yield ADP.</text>
</comment>
<dbReference type="InterPro" id="IPR004843">
    <property type="entry name" value="Calcineurin-like_PHP"/>
</dbReference>
<sequence length="274" mass="30283">MASYAIGDLQGCYQEFLDLLAAMAFQPGRDRLFLVGDLVNRGPDSLAVLRWVYQHRDCVDIVLGNHDLHLLAVQAGLARQKGRDTLAEVLAAPDAPLLLDWLRCQPLVRRCGGYLLVHAGLLPDWTPQQAVALSAEVEAVLASAGYKEFLGQMYGNQPSRWHEGLVGMDRLRLVVNVCTRMRLLTDTGALDLDFKGELDDAPAYLHAWFDAPDRQHQDVCIVSGHWSALGLMLRPDVIALDTGCVWGGSLAGVRLEDRQVFQVPSRQARSSDWG</sequence>
<dbReference type="EC" id="3.6.1.41" evidence="5"/>
<dbReference type="GO" id="GO:0008803">
    <property type="term" value="F:bis(5'-nucleosyl)-tetraphosphatase (symmetrical) activity"/>
    <property type="evidence" value="ECO:0007669"/>
    <property type="project" value="UniProtKB-EC"/>
</dbReference>
<dbReference type="InterPro" id="IPR004617">
    <property type="entry name" value="ApaH"/>
</dbReference>
<proteinExistence type="inferred from homology"/>
<dbReference type="NCBIfam" id="NF001204">
    <property type="entry name" value="PRK00166.1"/>
    <property type="match status" value="1"/>
</dbReference>
<dbReference type="EMBL" id="JAUFPU010000007">
    <property type="protein sequence ID" value="MDN3576821.1"/>
    <property type="molecule type" value="Genomic_DNA"/>
</dbReference>
<evidence type="ECO:0000256" key="3">
    <source>
        <dbReference type="ARBA" id="ARBA00022801"/>
    </source>
</evidence>
<reference evidence="7" key="1">
    <citation type="journal article" date="2014" name="Int. J. Syst. Evol. Microbiol.">
        <title>Complete genome of a new Firmicutes species belonging to the dominant human colonic microbiota ('Ruminococcus bicirculans') reveals two chromosomes and a selective capacity to utilize plant glucans.</title>
        <authorList>
            <consortium name="NISC Comparative Sequencing Program"/>
            <person name="Wegmann U."/>
            <person name="Louis P."/>
            <person name="Goesmann A."/>
            <person name="Henrissat B."/>
            <person name="Duncan S.H."/>
            <person name="Flint H.J."/>
        </authorList>
    </citation>
    <scope>NUCLEOTIDE SEQUENCE</scope>
    <source>
        <strain evidence="7">CECT 7703</strain>
    </source>
</reference>
<dbReference type="PANTHER" id="PTHR40942">
    <property type="match status" value="1"/>
</dbReference>
<evidence type="ECO:0000256" key="4">
    <source>
        <dbReference type="ARBA" id="ARBA00049417"/>
    </source>
</evidence>
<dbReference type="PIRSF" id="PIRSF000903">
    <property type="entry name" value="B5n-ttraPtase_sm"/>
    <property type="match status" value="1"/>
</dbReference>
<feature type="domain" description="Calcineurin-like phosphoesterase" evidence="6">
    <location>
        <begin position="5"/>
        <end position="121"/>
    </location>
</feature>
<comment type="catalytic activity">
    <reaction evidence="4 5">
        <text>P(1),P(4)-bis(5'-adenosyl) tetraphosphate + H2O = 2 ADP + 2 H(+)</text>
        <dbReference type="Rhea" id="RHEA:24252"/>
        <dbReference type="ChEBI" id="CHEBI:15377"/>
        <dbReference type="ChEBI" id="CHEBI:15378"/>
        <dbReference type="ChEBI" id="CHEBI:58141"/>
        <dbReference type="ChEBI" id="CHEBI:456216"/>
        <dbReference type="EC" id="3.6.1.41"/>
    </reaction>
</comment>
<dbReference type="Proteomes" id="UP001180081">
    <property type="component" value="Unassembled WGS sequence"/>
</dbReference>
<dbReference type="Pfam" id="PF00149">
    <property type="entry name" value="Metallophos"/>
    <property type="match status" value="1"/>
</dbReference>
<dbReference type="RefSeq" id="WP_290332331.1">
    <property type="nucleotide sequence ID" value="NZ_JAUFPU010000007.1"/>
</dbReference>
<organism evidence="7 8">
    <name type="scientific">Chitinimonas viridis</name>
    <dbReference type="NCBI Taxonomy" id="664880"/>
    <lineage>
        <taxon>Bacteria</taxon>
        <taxon>Pseudomonadati</taxon>
        <taxon>Pseudomonadota</taxon>
        <taxon>Betaproteobacteria</taxon>
        <taxon>Neisseriales</taxon>
        <taxon>Chitinibacteraceae</taxon>
        <taxon>Chitinimonas</taxon>
    </lineage>
</organism>
<dbReference type="Gene3D" id="3.60.21.10">
    <property type="match status" value="1"/>
</dbReference>
<comment type="caution">
    <text evidence="7">The sequence shown here is derived from an EMBL/GenBank/DDBJ whole genome shotgun (WGS) entry which is preliminary data.</text>
</comment>
<dbReference type="SUPFAM" id="SSF56300">
    <property type="entry name" value="Metallo-dependent phosphatases"/>
    <property type="match status" value="1"/>
</dbReference>
<reference evidence="7" key="2">
    <citation type="submission" date="2023-06" db="EMBL/GenBank/DDBJ databases">
        <authorList>
            <person name="Lucena T."/>
            <person name="Sun Q."/>
        </authorList>
    </citation>
    <scope>NUCLEOTIDE SEQUENCE</scope>
    <source>
        <strain evidence="7">CECT 7703</strain>
    </source>
</reference>
<evidence type="ECO:0000256" key="1">
    <source>
        <dbReference type="ARBA" id="ARBA00003413"/>
    </source>
</evidence>
<comment type="similarity">
    <text evidence="2 5">Belongs to the Ap4A hydrolase family.</text>
</comment>
<keyword evidence="3 5" id="KW-0378">Hydrolase</keyword>
<name>A0ABT8B585_9NEIS</name>
<protein>
    <recommendedName>
        <fullName evidence="5">Bis(5'-nucleosyl)-tetraphosphatase, symmetrical</fullName>
        <ecNumber evidence="5">3.6.1.41</ecNumber>
    </recommendedName>
    <alternativeName>
        <fullName evidence="5">Ap4A hydrolase</fullName>
    </alternativeName>
    <alternativeName>
        <fullName evidence="5">Diadenosine 5',5'''-P1,P4-tetraphosphate pyrophosphohydrolase</fullName>
    </alternativeName>
    <alternativeName>
        <fullName evidence="5">Diadenosine tetraphosphatase</fullName>
    </alternativeName>
</protein>
<evidence type="ECO:0000256" key="5">
    <source>
        <dbReference type="HAMAP-Rule" id="MF_00199"/>
    </source>
</evidence>
<dbReference type="InterPro" id="IPR029052">
    <property type="entry name" value="Metallo-depent_PP-like"/>
</dbReference>
<keyword evidence="8" id="KW-1185">Reference proteome</keyword>